<feature type="domain" description="CheW-like" evidence="1">
    <location>
        <begin position="3"/>
        <end position="144"/>
    </location>
</feature>
<dbReference type="EMBL" id="CP026100">
    <property type="protein sequence ID" value="AYV46994.1"/>
    <property type="molecule type" value="Genomic_DNA"/>
</dbReference>
<dbReference type="PROSITE" id="PS50851">
    <property type="entry name" value="CHEW"/>
    <property type="match status" value="1"/>
</dbReference>
<dbReference type="Pfam" id="PF01584">
    <property type="entry name" value="CheW"/>
    <property type="match status" value="1"/>
</dbReference>
<dbReference type="KEGG" id="cfh:C1707_12375"/>
<dbReference type="SMART" id="SM00260">
    <property type="entry name" value="CheW"/>
    <property type="match status" value="1"/>
</dbReference>
<accession>A0A2N5CVR5</accession>
<dbReference type="Proteomes" id="UP000281192">
    <property type="component" value="Chromosome"/>
</dbReference>
<dbReference type="RefSeq" id="WP_101712633.1">
    <property type="nucleotide sequence ID" value="NZ_CP026100.1"/>
</dbReference>
<dbReference type="AlphaFoldDB" id="A0A2N5CVR5"/>
<dbReference type="GO" id="GO:0007165">
    <property type="term" value="P:signal transduction"/>
    <property type="evidence" value="ECO:0007669"/>
    <property type="project" value="InterPro"/>
</dbReference>
<dbReference type="Gene3D" id="2.30.30.40">
    <property type="entry name" value="SH3 Domains"/>
    <property type="match status" value="1"/>
</dbReference>
<dbReference type="EMBL" id="PJRQ01000015">
    <property type="protein sequence ID" value="PLR17902.1"/>
    <property type="molecule type" value="Genomic_DNA"/>
</dbReference>
<evidence type="ECO:0000259" key="1">
    <source>
        <dbReference type="PROSITE" id="PS50851"/>
    </source>
</evidence>
<sequence length="166" mass="17340">MTSSLYVTFRAGALEAALPQAAVAEILPLPELVAAPGAPRVLAGFVNLGGEAVAALALDRLLDAEGGEPSPALYRHLIRLRPLAGAPAVTLLVDRVTDAAAHAPDTQPVEETDSLGGCVSEAALIDGRLTPVLSPEHLLLAEEKARLDEFARRAQERLAAWESEPA</sequence>
<evidence type="ECO:0000313" key="4">
    <source>
        <dbReference type="Proteomes" id="UP000234483"/>
    </source>
</evidence>
<protein>
    <submittedName>
        <fullName evidence="3">Chemotaxis protein CheW</fullName>
    </submittedName>
</protein>
<keyword evidence="5" id="KW-1185">Reference proteome</keyword>
<dbReference type="SUPFAM" id="SSF50341">
    <property type="entry name" value="CheW-like"/>
    <property type="match status" value="1"/>
</dbReference>
<name>A0A2N5CVR5_9CAUL</name>
<evidence type="ECO:0000313" key="5">
    <source>
        <dbReference type="Proteomes" id="UP000281192"/>
    </source>
</evidence>
<evidence type="ECO:0000313" key="2">
    <source>
        <dbReference type="EMBL" id="AYV46994.1"/>
    </source>
</evidence>
<dbReference type="Gene3D" id="2.40.50.180">
    <property type="entry name" value="CheA-289, Domain 4"/>
    <property type="match status" value="1"/>
</dbReference>
<dbReference type="GO" id="GO:0006935">
    <property type="term" value="P:chemotaxis"/>
    <property type="evidence" value="ECO:0007669"/>
    <property type="project" value="InterPro"/>
</dbReference>
<dbReference type="OrthoDB" id="7584342at2"/>
<dbReference type="InterPro" id="IPR002545">
    <property type="entry name" value="CheW-lke_dom"/>
</dbReference>
<reference evidence="3 4" key="1">
    <citation type="submission" date="2017-12" db="EMBL/GenBank/DDBJ databases">
        <title>The genome sequence of Caulobacter flavus CGMCC1 15093.</title>
        <authorList>
            <person name="Gao J."/>
            <person name="Mao X."/>
            <person name="Sun J."/>
        </authorList>
    </citation>
    <scope>NUCLEOTIDE SEQUENCE [LARGE SCALE GENOMIC DNA]</scope>
    <source>
        <strain evidence="3 4">CGMCC1 15093</strain>
    </source>
</reference>
<gene>
    <name evidence="2" type="ORF">C1707_12375</name>
    <name evidence="3" type="ORF">CFHF_08790</name>
</gene>
<organism evidence="3 4">
    <name type="scientific">Caulobacter flavus</name>
    <dbReference type="NCBI Taxonomy" id="1679497"/>
    <lineage>
        <taxon>Bacteria</taxon>
        <taxon>Pseudomonadati</taxon>
        <taxon>Pseudomonadota</taxon>
        <taxon>Alphaproteobacteria</taxon>
        <taxon>Caulobacterales</taxon>
        <taxon>Caulobacteraceae</taxon>
        <taxon>Caulobacter</taxon>
    </lineage>
</organism>
<dbReference type="InterPro" id="IPR036061">
    <property type="entry name" value="CheW-like_dom_sf"/>
</dbReference>
<dbReference type="Proteomes" id="UP000234483">
    <property type="component" value="Unassembled WGS sequence"/>
</dbReference>
<evidence type="ECO:0000313" key="3">
    <source>
        <dbReference type="EMBL" id="PLR17902.1"/>
    </source>
</evidence>
<reference evidence="2 5" key="2">
    <citation type="submission" date="2018-01" db="EMBL/GenBank/DDBJ databases">
        <title>Complete genome sequence of Caulobacter flavus RHGG3.</title>
        <authorList>
            <person name="Yang E."/>
        </authorList>
    </citation>
    <scope>NUCLEOTIDE SEQUENCE [LARGE SCALE GENOMIC DNA]</scope>
    <source>
        <strain evidence="2 5">RHGG3</strain>
    </source>
</reference>
<proteinExistence type="predicted"/>